<dbReference type="AlphaFoldDB" id="K4ITA6"/>
<dbReference type="STRING" id="313595.P700755_001890"/>
<organism evidence="4 5">
    <name type="scientific">Psychroflexus torquis (strain ATCC 700755 / CIP 106069 / ACAM 623)</name>
    <dbReference type="NCBI Taxonomy" id="313595"/>
    <lineage>
        <taxon>Bacteria</taxon>
        <taxon>Pseudomonadati</taxon>
        <taxon>Bacteroidota</taxon>
        <taxon>Flavobacteriia</taxon>
        <taxon>Flavobacteriales</taxon>
        <taxon>Flavobacteriaceae</taxon>
        <taxon>Psychroflexus</taxon>
    </lineage>
</organism>
<dbReference type="eggNOG" id="COG0308">
    <property type="taxonomic scope" value="Bacteria"/>
</dbReference>
<sequence>MKKITLSLMGLLAFGVSNAQQELVTVATGQTGPQVVSDAVLYDQQPGGTSGIVNLYSNDDESGVFATDDFELTTASDIGKITVYGFNNGGNAVIDITGINVYIYSNIEGINIPSGDPTQPGSGIVEVVDFELGGDGFEVVTGEGGALNLVVDIPVLTGEVVTLDAGFYWIVVTPSMNNLSGYPADSRFNQYGAGVGEGFGANDAHLIDPADQFGGGFTSWTSYVALGLEFFSTAFTIEGEENLSLYSNVKEAVSVYPNPAVDIINLQMPSVLTVNSAVIYNMIGQEINVSVINNQINVSNLSQGVHILKLETNQGTISRKFLKK</sequence>
<dbReference type="OrthoDB" id="1288696at2"/>
<evidence type="ECO:0000256" key="2">
    <source>
        <dbReference type="SAM" id="SignalP"/>
    </source>
</evidence>
<protein>
    <recommendedName>
        <fullName evidence="3">Secretion system C-terminal sorting domain-containing protein</fullName>
    </recommendedName>
</protein>
<dbReference type="Proteomes" id="UP000008514">
    <property type="component" value="Chromosome"/>
</dbReference>
<evidence type="ECO:0000313" key="5">
    <source>
        <dbReference type="Proteomes" id="UP000008514"/>
    </source>
</evidence>
<keyword evidence="5" id="KW-1185">Reference proteome</keyword>
<accession>K4ITA6</accession>
<name>K4ITA6_PSYTT</name>
<dbReference type="RefSeq" id="WP_015024306.1">
    <property type="nucleotide sequence ID" value="NC_018721.1"/>
</dbReference>
<feature type="signal peptide" evidence="2">
    <location>
        <begin position="1"/>
        <end position="19"/>
    </location>
</feature>
<dbReference type="InterPro" id="IPR026444">
    <property type="entry name" value="Secre_tail"/>
</dbReference>
<feature type="domain" description="Secretion system C-terminal sorting" evidence="3">
    <location>
        <begin position="255"/>
        <end position="321"/>
    </location>
</feature>
<feature type="chain" id="PRO_5003879120" description="Secretion system C-terminal sorting domain-containing protein" evidence="2">
    <location>
        <begin position="20"/>
        <end position="324"/>
    </location>
</feature>
<dbReference type="HOGENOM" id="CLU_857577_0_0_10"/>
<evidence type="ECO:0000256" key="1">
    <source>
        <dbReference type="ARBA" id="ARBA00022729"/>
    </source>
</evidence>
<evidence type="ECO:0000259" key="3">
    <source>
        <dbReference type="Pfam" id="PF18962"/>
    </source>
</evidence>
<dbReference type="NCBIfam" id="TIGR04183">
    <property type="entry name" value="Por_Secre_tail"/>
    <property type="match status" value="1"/>
</dbReference>
<dbReference type="KEGG" id="ptq:P700755_001890"/>
<keyword evidence="1 2" id="KW-0732">Signal</keyword>
<proteinExistence type="predicted"/>
<reference evidence="4" key="1">
    <citation type="submission" date="2006-03" db="EMBL/GenBank/DDBJ databases">
        <authorList>
            <person name="Bowman J."/>
            <person name="Ferriera S."/>
            <person name="Johnson J."/>
            <person name="Kravitz S."/>
            <person name="Halpern A."/>
            <person name="Remington K."/>
            <person name="Beeson K."/>
            <person name="Tran B."/>
            <person name="Rogers Y.-H."/>
            <person name="Friedman R."/>
            <person name="Venter J.C."/>
        </authorList>
    </citation>
    <scope>NUCLEOTIDE SEQUENCE [LARGE SCALE GENOMIC DNA]</scope>
    <source>
        <strain evidence="4">ATCC 700755</strain>
    </source>
</reference>
<dbReference type="Pfam" id="PF18962">
    <property type="entry name" value="Por_Secre_tail"/>
    <property type="match status" value="1"/>
</dbReference>
<reference evidence="4" key="2">
    <citation type="submission" date="2012-09" db="EMBL/GenBank/DDBJ databases">
        <title>The complete sequence of Psychroflexus torquis an extreme psychrophile from sea-ice that is stimulated by light.</title>
        <authorList>
            <person name="Feng S."/>
            <person name="Powell S.M."/>
            <person name="Bowman J.P."/>
        </authorList>
    </citation>
    <scope>NUCLEOTIDE SEQUENCE [LARGE SCALE GENOMIC DNA]</scope>
    <source>
        <strain evidence="4">ATCC 700755</strain>
    </source>
</reference>
<dbReference type="EMBL" id="CP003879">
    <property type="protein sequence ID" value="AFU68715.1"/>
    <property type="molecule type" value="Genomic_DNA"/>
</dbReference>
<gene>
    <name evidence="4" type="ordered locus">P700755_001890</name>
</gene>
<evidence type="ECO:0000313" key="4">
    <source>
        <dbReference type="EMBL" id="AFU68715.1"/>
    </source>
</evidence>